<accession>F0MCB0</accession>
<dbReference type="HOGENOM" id="CLU_107937_0_0_11"/>
<sequence precursor="true">MLGSKEVHDPLGLEAEMSAGVLRLVRPLLVAGTVWLFAAGAHVLGGGTLPAAEISVALFALVLAAVTLVLGRQWSLGRIAGVVGVGQVLLHEAFSFLSRQTSCGTSPHGGGHHAVQAGACLAQAPEPLLHADTGLSMSLAHLLAAAATAIMLSRAEAALWRVAAWLLHPLTRTLQPVTVLLTEAPCAGSGTRPVPTSWRNLRVDGIRGPPRCVVPFGWPV</sequence>
<keyword evidence="1" id="KW-0472">Membrane</keyword>
<dbReference type="EMBL" id="CP002380">
    <property type="protein sequence ID" value="ADX75161.1"/>
    <property type="molecule type" value="Genomic_DNA"/>
</dbReference>
<feature type="transmembrane region" description="Helical" evidence="1">
    <location>
        <begin position="24"/>
        <end position="45"/>
    </location>
</feature>
<evidence type="ECO:0000313" key="3">
    <source>
        <dbReference type="Proteomes" id="UP000008639"/>
    </source>
</evidence>
<dbReference type="KEGG" id="apn:Asphe3_40950"/>
<proteinExistence type="predicted"/>
<dbReference type="Proteomes" id="UP000008639">
    <property type="component" value="Plasmid pASPHE301"/>
</dbReference>
<keyword evidence="2" id="KW-0614">Plasmid</keyword>
<name>F0MCB0_PSEPM</name>
<keyword evidence="1" id="KW-1133">Transmembrane helix</keyword>
<organism evidence="2 3">
    <name type="scientific">Pseudarthrobacter phenanthrenivorans (strain DSM 18606 / JCM 16027 / LMG 23796 / Sphe3)</name>
    <name type="common">Arthrobacter phenanthrenivorans</name>
    <dbReference type="NCBI Taxonomy" id="930171"/>
    <lineage>
        <taxon>Bacteria</taxon>
        <taxon>Bacillati</taxon>
        <taxon>Actinomycetota</taxon>
        <taxon>Actinomycetes</taxon>
        <taxon>Micrococcales</taxon>
        <taxon>Micrococcaceae</taxon>
        <taxon>Pseudarthrobacter</taxon>
    </lineage>
</organism>
<feature type="transmembrane region" description="Helical" evidence="1">
    <location>
        <begin position="51"/>
        <end position="70"/>
    </location>
</feature>
<evidence type="ECO:0000313" key="2">
    <source>
        <dbReference type="EMBL" id="ADX75161.1"/>
    </source>
</evidence>
<keyword evidence="1" id="KW-0812">Transmembrane</keyword>
<geneLocation type="plasmid" evidence="2 3">
    <name>pASPHE301</name>
</geneLocation>
<dbReference type="AlphaFoldDB" id="F0MCB0"/>
<gene>
    <name evidence="2" type="ordered locus">Asphe3_40950</name>
</gene>
<reference evidence="3" key="1">
    <citation type="journal article" date="2011" name="Stand. Genomic Sci.">
        <title>Complete genome sequence of Arthrobacter phenanthrenivorans type strain (Sphe3).</title>
        <authorList>
            <person name="Kallimanis A."/>
            <person name="Labutti K.M."/>
            <person name="Lapidus A."/>
            <person name="Clum A."/>
            <person name="Lykidis A."/>
            <person name="Mavromatis K."/>
            <person name="Pagani I."/>
            <person name="Liolios K."/>
            <person name="Ivanova N."/>
            <person name="Goodwin L."/>
            <person name="Pitluck S."/>
            <person name="Chen A."/>
            <person name="Palaniappan K."/>
            <person name="Markowitz V."/>
            <person name="Bristow J."/>
            <person name="Velentzas A.D."/>
            <person name="Perisynakis A."/>
            <person name="Ouzounis C.C."/>
            <person name="Kyrpides N.C."/>
            <person name="Koukkou A.I."/>
            <person name="Drainas C."/>
        </authorList>
    </citation>
    <scope>NUCLEOTIDE SEQUENCE [LARGE SCALE GENOMIC DNA]</scope>
    <source>
        <strain evidence="3">DSM 18606 / JCM 16027 / LMG 23796 / Sphe3</strain>
        <plasmid evidence="3">Plasmid pASPHE301</plasmid>
    </source>
</reference>
<evidence type="ECO:0000256" key="1">
    <source>
        <dbReference type="SAM" id="Phobius"/>
    </source>
</evidence>
<protein>
    <submittedName>
        <fullName evidence="2">Uncharacterized protein</fullName>
    </submittedName>
</protein>